<evidence type="ECO:0000313" key="2">
    <source>
        <dbReference type="Proteomes" id="UP001303285"/>
    </source>
</evidence>
<dbReference type="Proteomes" id="UP001303285">
    <property type="component" value="Unassembled WGS sequence"/>
</dbReference>
<proteinExistence type="predicted"/>
<dbReference type="InterPro" id="IPR012657">
    <property type="entry name" value="23S_rRNA-intervening_sequence"/>
</dbReference>
<dbReference type="SUPFAM" id="SSF158446">
    <property type="entry name" value="IVS-encoded protein-like"/>
    <property type="match status" value="1"/>
</dbReference>
<name>A0ABU5UPM1_NODSP</name>
<dbReference type="PIRSF" id="PIRSF035652">
    <property type="entry name" value="CHP02436"/>
    <property type="match status" value="1"/>
</dbReference>
<gene>
    <name evidence="1" type="ORF">VB695_09070</name>
</gene>
<reference evidence="1 2" key="1">
    <citation type="submission" date="2023-12" db="EMBL/GenBank/DDBJ databases">
        <title>Baltic Sea Cyanobacteria.</title>
        <authorList>
            <person name="Delbaje E."/>
            <person name="Fewer D.P."/>
            <person name="Shishido T.K."/>
        </authorList>
    </citation>
    <scope>NUCLEOTIDE SEQUENCE [LARGE SCALE GENOMIC DNA]</scope>
    <source>
        <strain evidence="1 2">UHCC 0060</strain>
    </source>
</reference>
<dbReference type="NCBIfam" id="TIGR02436">
    <property type="entry name" value="four helix bundle protein"/>
    <property type="match status" value="1"/>
</dbReference>
<keyword evidence="2" id="KW-1185">Reference proteome</keyword>
<sequence length="123" mass="14019">MGMNNHISINERTFDFAVRITKLCTYLDKQPGTPRLLAAQLFRSGTSIGANIEESQSAESDRDFISKQSISLKEARETKYWLKLLVKSELITNDKIAHLIHECEQLIKIIAKSIVTTKQKLKQ</sequence>
<protein>
    <submittedName>
        <fullName evidence="1">Four helix bundle protein</fullName>
    </submittedName>
</protein>
<dbReference type="PANTHER" id="PTHR38471">
    <property type="entry name" value="FOUR HELIX BUNDLE PROTEIN"/>
    <property type="match status" value="1"/>
</dbReference>
<comment type="caution">
    <text evidence="1">The sequence shown here is derived from an EMBL/GenBank/DDBJ whole genome shotgun (WGS) entry which is preliminary data.</text>
</comment>
<dbReference type="InterPro" id="IPR036583">
    <property type="entry name" value="23S_rRNA_IVS_sf"/>
</dbReference>
<dbReference type="PANTHER" id="PTHR38471:SF2">
    <property type="entry name" value="FOUR HELIX BUNDLE PROTEIN"/>
    <property type="match status" value="1"/>
</dbReference>
<dbReference type="EMBL" id="JAYGHK010000023">
    <property type="protein sequence ID" value="MEA5608221.1"/>
    <property type="molecule type" value="Genomic_DNA"/>
</dbReference>
<dbReference type="Pfam" id="PF05635">
    <property type="entry name" value="23S_rRNA_IVP"/>
    <property type="match status" value="1"/>
</dbReference>
<evidence type="ECO:0000313" key="1">
    <source>
        <dbReference type="EMBL" id="MEA5608221.1"/>
    </source>
</evidence>
<accession>A0ABU5UPM1</accession>
<dbReference type="Gene3D" id="1.20.1440.60">
    <property type="entry name" value="23S rRNA-intervening sequence"/>
    <property type="match status" value="1"/>
</dbReference>
<organism evidence="1 2">
    <name type="scientific">Nodularia spumigena UHCC 0060</name>
    <dbReference type="NCBI Taxonomy" id="3110300"/>
    <lineage>
        <taxon>Bacteria</taxon>
        <taxon>Bacillati</taxon>
        <taxon>Cyanobacteriota</taxon>
        <taxon>Cyanophyceae</taxon>
        <taxon>Nostocales</taxon>
        <taxon>Nodulariaceae</taxon>
        <taxon>Nodularia</taxon>
    </lineage>
</organism>